<evidence type="ECO:0000313" key="8">
    <source>
        <dbReference type="Proteomes" id="UP001172630"/>
    </source>
</evidence>
<dbReference type="NCBIfam" id="TIGR01766">
    <property type="entry name" value="IS200/IS605 family accessory protein TnpB-like domain"/>
    <property type="match status" value="1"/>
</dbReference>
<proteinExistence type="inferred from homology"/>
<evidence type="ECO:0000256" key="5">
    <source>
        <dbReference type="SAM" id="MobiDB-lite"/>
    </source>
</evidence>
<evidence type="ECO:0000256" key="3">
    <source>
        <dbReference type="ARBA" id="ARBA00023125"/>
    </source>
</evidence>
<gene>
    <name evidence="7" type="ORF">PY650_36970</name>
</gene>
<dbReference type="InterPro" id="IPR001959">
    <property type="entry name" value="Transposase"/>
</dbReference>
<evidence type="ECO:0000259" key="6">
    <source>
        <dbReference type="Pfam" id="PF01385"/>
    </source>
</evidence>
<feature type="non-terminal residue" evidence="7">
    <location>
        <position position="1"/>
    </location>
</feature>
<reference evidence="7" key="1">
    <citation type="submission" date="2023-06" db="EMBL/GenBank/DDBJ databases">
        <title>Phylogenetic Diversity of Rhizobium strains.</title>
        <authorList>
            <person name="Moura F.T."/>
            <person name="Helene L.C.F."/>
            <person name="Hungria M."/>
        </authorList>
    </citation>
    <scope>NUCLEOTIDE SEQUENCE</scope>
    <source>
        <strain evidence="7">CCGE524</strain>
    </source>
</reference>
<keyword evidence="8" id="KW-1185">Reference proteome</keyword>
<dbReference type="RefSeq" id="WP_285885067.1">
    <property type="nucleotide sequence ID" value="NZ_JARFYN010000246.1"/>
</dbReference>
<dbReference type="InterPro" id="IPR010095">
    <property type="entry name" value="Cas12f1-like_TNB"/>
</dbReference>
<sequence length="101" mass="11708">LRRTSRSLSRKRKGSANRRKAKAKLARLHSRIGNIRRDATHKATTMLAKTYRRIGIEDLNVRGMVKNRKLARSIMDGGFFEFRRQLDYKARFYGATVVVAN</sequence>
<comment type="similarity">
    <text evidence="1">In the C-terminal section; belongs to the transposase 35 family.</text>
</comment>
<dbReference type="EMBL" id="JARFYN010000246">
    <property type="protein sequence ID" value="MDL2411014.1"/>
    <property type="molecule type" value="Genomic_DNA"/>
</dbReference>
<feature type="region of interest" description="Disordered" evidence="5">
    <location>
        <begin position="1"/>
        <end position="26"/>
    </location>
</feature>
<evidence type="ECO:0000256" key="4">
    <source>
        <dbReference type="ARBA" id="ARBA00023172"/>
    </source>
</evidence>
<keyword evidence="4" id="KW-0233">DNA recombination</keyword>
<feature type="non-terminal residue" evidence="7">
    <location>
        <position position="101"/>
    </location>
</feature>
<comment type="caution">
    <text evidence="7">The sequence shown here is derived from an EMBL/GenBank/DDBJ whole genome shotgun (WGS) entry which is preliminary data.</text>
</comment>
<organism evidence="7 8">
    <name type="scientific">Rhizobium calliandrae</name>
    <dbReference type="NCBI Taxonomy" id="1312182"/>
    <lineage>
        <taxon>Bacteria</taxon>
        <taxon>Pseudomonadati</taxon>
        <taxon>Pseudomonadota</taxon>
        <taxon>Alphaproteobacteria</taxon>
        <taxon>Hyphomicrobiales</taxon>
        <taxon>Rhizobiaceae</taxon>
        <taxon>Rhizobium/Agrobacterium group</taxon>
        <taxon>Rhizobium</taxon>
    </lineage>
</organism>
<name>A0ABT7KQW5_9HYPH</name>
<evidence type="ECO:0000256" key="1">
    <source>
        <dbReference type="ARBA" id="ARBA00008761"/>
    </source>
</evidence>
<keyword evidence="3" id="KW-0238">DNA-binding</keyword>
<evidence type="ECO:0000313" key="7">
    <source>
        <dbReference type="EMBL" id="MDL2411014.1"/>
    </source>
</evidence>
<keyword evidence="2" id="KW-0815">Transposition</keyword>
<accession>A0ABT7KQW5</accession>
<dbReference type="NCBIfam" id="NF040570">
    <property type="entry name" value="guided_TnpB"/>
    <property type="match status" value="1"/>
</dbReference>
<dbReference type="Pfam" id="PF01385">
    <property type="entry name" value="OrfB_IS605"/>
    <property type="match status" value="1"/>
</dbReference>
<feature type="domain" description="Probable transposase IS891/IS1136/IS1341" evidence="6">
    <location>
        <begin position="1"/>
        <end position="68"/>
    </location>
</feature>
<protein>
    <submittedName>
        <fullName evidence="7">Transposase</fullName>
    </submittedName>
</protein>
<evidence type="ECO:0000256" key="2">
    <source>
        <dbReference type="ARBA" id="ARBA00022578"/>
    </source>
</evidence>
<dbReference type="Proteomes" id="UP001172630">
    <property type="component" value="Unassembled WGS sequence"/>
</dbReference>